<dbReference type="PANTHER" id="PTHR12215">
    <property type="entry name" value="PHOSPHOPANTETHEINE TRANSFERASE"/>
    <property type="match status" value="1"/>
</dbReference>
<name>A0A3A3GKX4_PANTH</name>
<reference evidence="5 6" key="1">
    <citation type="submission" date="2018-09" db="EMBL/GenBank/DDBJ databases">
        <title>Paenibacillus SK2017-BO5.</title>
        <authorList>
            <person name="Piskunova J.V."/>
            <person name="Dubiley S.A."/>
            <person name="Severinov K.V."/>
        </authorList>
    </citation>
    <scope>NUCLEOTIDE SEQUENCE [LARGE SCALE GENOMIC DNA]</scope>
    <source>
        <strain evidence="5 6">BO5</strain>
    </source>
</reference>
<dbReference type="InterPro" id="IPR037143">
    <property type="entry name" value="4-PPantetheinyl_Trfase_dom_sf"/>
</dbReference>
<dbReference type="Gene3D" id="3.90.470.20">
    <property type="entry name" value="4'-phosphopantetheinyl transferase domain"/>
    <property type="match status" value="2"/>
</dbReference>
<evidence type="ECO:0000256" key="2">
    <source>
        <dbReference type="ARBA" id="ARBA00022679"/>
    </source>
</evidence>
<keyword evidence="2 5" id="KW-0808">Transferase</keyword>
<dbReference type="InterPro" id="IPR050559">
    <property type="entry name" value="P-Pant_transferase_sf"/>
</dbReference>
<dbReference type="GO" id="GO:0005829">
    <property type="term" value="C:cytosol"/>
    <property type="evidence" value="ECO:0007669"/>
    <property type="project" value="TreeGrafter"/>
</dbReference>
<evidence type="ECO:0000313" key="6">
    <source>
        <dbReference type="Proteomes" id="UP000266177"/>
    </source>
</evidence>
<comment type="caution">
    <text evidence="5">The sequence shown here is derived from an EMBL/GenBank/DDBJ whole genome shotgun (WGS) entry which is preliminary data.</text>
</comment>
<evidence type="ECO:0000259" key="4">
    <source>
        <dbReference type="Pfam" id="PF22624"/>
    </source>
</evidence>
<dbReference type="GO" id="GO:0019878">
    <property type="term" value="P:lysine biosynthetic process via aminoadipic acid"/>
    <property type="evidence" value="ECO:0007669"/>
    <property type="project" value="TreeGrafter"/>
</dbReference>
<feature type="domain" description="4'-phosphopantetheinyl transferase" evidence="3">
    <location>
        <begin position="134"/>
        <end position="211"/>
    </location>
</feature>
<dbReference type="Pfam" id="PF22624">
    <property type="entry name" value="AASDHPPT_N"/>
    <property type="match status" value="1"/>
</dbReference>
<evidence type="ECO:0000313" key="5">
    <source>
        <dbReference type="EMBL" id="RJG25634.1"/>
    </source>
</evidence>
<dbReference type="InterPro" id="IPR055066">
    <property type="entry name" value="AASDHPPT_N"/>
</dbReference>
<evidence type="ECO:0000259" key="3">
    <source>
        <dbReference type="Pfam" id="PF01648"/>
    </source>
</evidence>
<dbReference type="OrthoDB" id="9808281at2"/>
<feature type="domain" description="4'-phosphopantetheinyl transferase N-terminal" evidence="4">
    <location>
        <begin position="49"/>
        <end position="128"/>
    </location>
</feature>
<dbReference type="InterPro" id="IPR008278">
    <property type="entry name" value="4-PPantetheinyl_Trfase_dom"/>
</dbReference>
<accession>A0A3A3GKX4</accession>
<sequence length="267" mass="30850">MLNRGPFTFFMVMRLLLHVAFFLCIEDAEPMKIAALRWDRHSDDRIVHRLVPYLSVEQQERYARLSQRADRHRMVIAEVLVRCQICRLTGRRNDEIAFIRNRYGKPYLALDNSIYFNLSHSGSWIVTAIDRCDVGIDVERIGPMDPEVARTLCTPREYRIAIGLAADARAGFLHWLLTAKQSYLKARGTGRYGPLDELEILPDGVHPWRLPSVWHARGYVFTRIESLDAGYCVTACGVDSKIAPIEHWTLEQLLERFQPYCSSIIRS</sequence>
<dbReference type="Proteomes" id="UP000266177">
    <property type="component" value="Unassembled WGS sequence"/>
</dbReference>
<dbReference type="EMBL" id="QYZD01000003">
    <property type="protein sequence ID" value="RJG25634.1"/>
    <property type="molecule type" value="Genomic_DNA"/>
</dbReference>
<dbReference type="GO" id="GO:0008897">
    <property type="term" value="F:holo-[acyl-carrier-protein] synthase activity"/>
    <property type="evidence" value="ECO:0007669"/>
    <property type="project" value="InterPro"/>
</dbReference>
<dbReference type="SUPFAM" id="SSF56214">
    <property type="entry name" value="4'-phosphopantetheinyl transferase"/>
    <property type="match status" value="2"/>
</dbReference>
<protein>
    <submittedName>
        <fullName evidence="5">4'-phosphopantetheinyl transferase superfamily protein</fullName>
    </submittedName>
</protein>
<comment type="similarity">
    <text evidence="1">Belongs to the P-Pant transferase superfamily. Gsp/Sfp/HetI/AcpT family.</text>
</comment>
<proteinExistence type="inferred from homology"/>
<evidence type="ECO:0000256" key="1">
    <source>
        <dbReference type="ARBA" id="ARBA00010990"/>
    </source>
</evidence>
<organism evidence="5 6">
    <name type="scientific">Paenibacillus thiaminolyticus</name>
    <name type="common">Bacillus thiaminolyticus</name>
    <dbReference type="NCBI Taxonomy" id="49283"/>
    <lineage>
        <taxon>Bacteria</taxon>
        <taxon>Bacillati</taxon>
        <taxon>Bacillota</taxon>
        <taxon>Bacilli</taxon>
        <taxon>Bacillales</taxon>
        <taxon>Paenibacillaceae</taxon>
        <taxon>Paenibacillus</taxon>
    </lineage>
</organism>
<dbReference type="AlphaFoldDB" id="A0A3A3GKX4"/>
<dbReference type="GO" id="GO:0000287">
    <property type="term" value="F:magnesium ion binding"/>
    <property type="evidence" value="ECO:0007669"/>
    <property type="project" value="InterPro"/>
</dbReference>
<gene>
    <name evidence="5" type="ORF">DQX05_06025</name>
</gene>
<dbReference type="PANTHER" id="PTHR12215:SF10">
    <property type="entry name" value="L-AMINOADIPATE-SEMIALDEHYDE DEHYDROGENASE-PHOSPHOPANTETHEINYL TRANSFERASE"/>
    <property type="match status" value="1"/>
</dbReference>
<dbReference type="Pfam" id="PF01648">
    <property type="entry name" value="ACPS"/>
    <property type="match status" value="1"/>
</dbReference>